<proteinExistence type="predicted"/>
<dbReference type="EC" id="6.5.1.1" evidence="1"/>
<dbReference type="KEGG" id="mtuc:J113_21325"/>
<dbReference type="EMBL" id="CP005386">
    <property type="protein sequence ID" value="AGL28509.1"/>
    <property type="molecule type" value="Genomic_DNA"/>
</dbReference>
<protein>
    <submittedName>
        <fullName evidence="1">ATP-dependent DNA ligase</fullName>
        <ecNumber evidence="1">6.5.1.1</ecNumber>
    </submittedName>
</protein>
<dbReference type="AlphaFoldDB" id="R4M9Z4"/>
<evidence type="ECO:0000313" key="2">
    <source>
        <dbReference type="Proteomes" id="UP000013548"/>
    </source>
</evidence>
<reference evidence="1 2" key="1">
    <citation type="journal article" date="2013" name="Genome Announc.">
        <title>Whole-Genome Sequences of Four Clinical Isolates of Mycobacterium tuberculosis from Tamil Nadu, South India.</title>
        <authorList>
            <person name="Narayanan S."/>
            <person name="Deshpande U."/>
        </authorList>
    </citation>
    <scope>NUCLEOTIDE SEQUENCE [LARGE SCALE GENOMIC DNA]</scope>
    <source>
        <strain evidence="1 2">CAS/NITR204</strain>
    </source>
</reference>
<gene>
    <name evidence="1" type="primary">ligB</name>
    <name evidence="1" type="ORF">J113_21325</name>
</gene>
<accession>R4M9Z4</accession>
<name>R4M9Z4_MYCTX</name>
<evidence type="ECO:0000313" key="1">
    <source>
        <dbReference type="EMBL" id="AGL28509.1"/>
    </source>
</evidence>
<keyword evidence="1" id="KW-0436">Ligase</keyword>
<organism evidence="1 2">
    <name type="scientific">Mycobacterium tuberculosis CAS/NITR204</name>
    <dbReference type="NCBI Taxonomy" id="1310114"/>
    <lineage>
        <taxon>Bacteria</taxon>
        <taxon>Bacillati</taxon>
        <taxon>Actinomycetota</taxon>
        <taxon>Actinomycetes</taxon>
        <taxon>Mycobacteriales</taxon>
        <taxon>Mycobacteriaceae</taxon>
        <taxon>Mycobacterium</taxon>
        <taxon>Mycobacterium tuberculosis complex</taxon>
    </lineage>
</organism>
<dbReference type="GO" id="GO:0003910">
    <property type="term" value="F:DNA ligase (ATP) activity"/>
    <property type="evidence" value="ECO:0007669"/>
    <property type="project" value="UniProtKB-EC"/>
</dbReference>
<dbReference type="HOGENOM" id="CLU_2539021_0_0_11"/>
<sequence>MLLHDVAITSMDVAATSSRLTKVARIAAVARAAPDTQLVTIIVSWLSGELPQRHIGVGWAALRSQRRRAATGVDRHRCRRHPL</sequence>
<dbReference type="Proteomes" id="UP000013548">
    <property type="component" value="Chromosome"/>
</dbReference>